<dbReference type="AlphaFoldDB" id="A0A829YHR6"/>
<evidence type="ECO:0000256" key="1">
    <source>
        <dbReference type="SAM" id="SignalP"/>
    </source>
</evidence>
<organism evidence="2 3">
    <name type="scientific">Steroidobacter agaridevorans</name>
    <dbReference type="NCBI Taxonomy" id="2695856"/>
    <lineage>
        <taxon>Bacteria</taxon>
        <taxon>Pseudomonadati</taxon>
        <taxon>Pseudomonadota</taxon>
        <taxon>Gammaproteobacteria</taxon>
        <taxon>Steroidobacterales</taxon>
        <taxon>Steroidobacteraceae</taxon>
        <taxon>Steroidobacter</taxon>
    </lineage>
</organism>
<evidence type="ECO:0000313" key="3">
    <source>
        <dbReference type="Proteomes" id="UP000445000"/>
    </source>
</evidence>
<keyword evidence="1" id="KW-0732">Signal</keyword>
<name>A0A829YHR6_9GAMM</name>
<accession>A0A829YHR6</accession>
<dbReference type="EMBL" id="BLJN01000005">
    <property type="protein sequence ID" value="GFE82739.1"/>
    <property type="molecule type" value="Genomic_DNA"/>
</dbReference>
<keyword evidence="3" id="KW-1185">Reference proteome</keyword>
<evidence type="ECO:0008006" key="4">
    <source>
        <dbReference type="Google" id="ProtNLM"/>
    </source>
</evidence>
<feature type="signal peptide" evidence="1">
    <location>
        <begin position="1"/>
        <end position="30"/>
    </location>
</feature>
<reference evidence="3" key="1">
    <citation type="submission" date="2020-01" db="EMBL/GenBank/DDBJ databases">
        <title>'Steroidobacter agaridevorans' sp. nov., agar-degrading bacteria isolated from rhizosphere soils.</title>
        <authorList>
            <person name="Ikenaga M."/>
            <person name="Kataoka M."/>
            <person name="Murouchi A."/>
            <person name="Katsuragi S."/>
            <person name="Sakai M."/>
        </authorList>
    </citation>
    <scope>NUCLEOTIDE SEQUENCE [LARGE SCALE GENOMIC DNA]</scope>
    <source>
        <strain evidence="3">YU21-B</strain>
    </source>
</reference>
<gene>
    <name evidence="2" type="ORF">GCM10011487_47390</name>
</gene>
<dbReference type="Proteomes" id="UP000445000">
    <property type="component" value="Unassembled WGS sequence"/>
</dbReference>
<sequence length="377" mass="41847">MTGSLRRNSLRCRRFGAVAVSLCMSLIASCMNPPVREPAIDPDVARAEIAKRISPTVKNRDGWAIDIFAAFEALSIRPTSENICAVIAVTEQESTFQATPAVAGLPAIARREIDARAARYKIPKFLVDAALSVQSPDGKSYRERLDKVKTEQELSEIFADFIGMVPLGGRLFGSLNPVRTGGPMQVSIAYAEQHADRKRYPYPMPGSVREEVFTRRGGMYFGIAHLLDYPVSYPGMVYRFADFNAGHYASRNAAFQSAIAKLSKTKLALDGDLLIEGSSAPSKTELAIRSLAGELELDDRAIRRDLELGREQAFEDSRLFKRVFALADKKLKGSVPRALVPNIRLESPKITRKLTTEWFARRVDDRYQKCLARGRAS</sequence>
<dbReference type="Pfam" id="PF07759">
    <property type="entry name" value="DUF1615"/>
    <property type="match status" value="1"/>
</dbReference>
<proteinExistence type="predicted"/>
<dbReference type="RefSeq" id="WP_161814395.1">
    <property type="nucleotide sequence ID" value="NZ_BLJN01000005.1"/>
</dbReference>
<feature type="chain" id="PRO_5032446270" description="DUF1615 domain-containing protein" evidence="1">
    <location>
        <begin position="31"/>
        <end position="377"/>
    </location>
</feature>
<protein>
    <recommendedName>
        <fullName evidence="4">DUF1615 domain-containing protein</fullName>
    </recommendedName>
</protein>
<comment type="caution">
    <text evidence="2">The sequence shown here is derived from an EMBL/GenBank/DDBJ whole genome shotgun (WGS) entry which is preliminary data.</text>
</comment>
<evidence type="ECO:0000313" key="2">
    <source>
        <dbReference type="EMBL" id="GFE82739.1"/>
    </source>
</evidence>
<dbReference type="PROSITE" id="PS51257">
    <property type="entry name" value="PROKAR_LIPOPROTEIN"/>
    <property type="match status" value="1"/>
</dbReference>
<dbReference type="InterPro" id="IPR011673">
    <property type="entry name" value="DUF1615"/>
</dbReference>